<dbReference type="OMA" id="DLYEYPR"/>
<evidence type="ECO:0000313" key="5">
    <source>
        <dbReference type="Proteomes" id="UP000069654"/>
    </source>
</evidence>
<proteinExistence type="predicted"/>
<sequence length="443" mass="46302">MILVAAVTVFIVVTSAFFRGAFTATVPVTLSAERSGIILEPNAKVKMRGVEVGKVAHVEATGGAAQVRLELFPEQLARIPANVMAEIDSTTAFGAKFVNLVYPDNPSEERLTAGAVLHADRVATEVNTVFENVVELIGMIDPAKLNAVLSATAEAVRGQGERIGEATTALSEVLQAVNDRSGLIREDWRAFKAFNDTYAAVAEDLLTVLDAASVTSETLVDHSAALDALLLSVTGFGRAGSGLLEESRDDLVTAARVLEPTTALLHRYSPSYTCLLQGAQLLLENGAYDVYGGADGRSLIFDVGLLPGNDLYEYPRHLPVVAAKGGPGGRPGCGSLPDVAENFPVRKLITDTGWGTGLDIRPNPGIGSPCFANWFPVTRAVPEPPSIRTCLPGPAIGPVPYPGAPPYGAPMYGPGGVPLWPGVPPAGPEPGPAQPDSNGQTPP</sequence>
<dbReference type="InterPro" id="IPR005693">
    <property type="entry name" value="Mce"/>
</dbReference>
<evidence type="ECO:0000313" key="4">
    <source>
        <dbReference type="EMBL" id="GAT17029.1"/>
    </source>
</evidence>
<evidence type="ECO:0000259" key="2">
    <source>
        <dbReference type="Pfam" id="PF02470"/>
    </source>
</evidence>
<dbReference type="InterPro" id="IPR024516">
    <property type="entry name" value="Mce_C"/>
</dbReference>
<evidence type="ECO:0000259" key="3">
    <source>
        <dbReference type="Pfam" id="PF11887"/>
    </source>
</evidence>
<feature type="domain" description="Mce/MlaD" evidence="2">
    <location>
        <begin position="25"/>
        <end position="101"/>
    </location>
</feature>
<feature type="region of interest" description="Disordered" evidence="1">
    <location>
        <begin position="412"/>
        <end position="443"/>
    </location>
</feature>
<dbReference type="STRING" id="1797.RMCT_3998"/>
<accession>A0A100XI10</accession>
<dbReference type="PANTHER" id="PTHR33371:SF19">
    <property type="entry name" value="MCE-FAMILY PROTEIN MCE4A"/>
    <property type="match status" value="1"/>
</dbReference>
<feature type="compositionally biased region" description="Pro residues" evidence="1">
    <location>
        <begin position="421"/>
        <end position="433"/>
    </location>
</feature>
<reference evidence="5" key="2">
    <citation type="submission" date="2016-02" db="EMBL/GenBank/DDBJ databases">
        <title>Draft genome sequence of five rapidly growing Mycobacterium species.</title>
        <authorList>
            <person name="Katahira K."/>
            <person name="Gotou Y."/>
            <person name="Iida K."/>
            <person name="Ogura Y."/>
            <person name="Hayashi T."/>
        </authorList>
    </citation>
    <scope>NUCLEOTIDE SEQUENCE [LARGE SCALE GENOMIC DNA]</scope>
    <source>
        <strain evidence="5">JCM6362</strain>
    </source>
</reference>
<dbReference type="NCBIfam" id="TIGR00996">
    <property type="entry name" value="Mtu_fam_mce"/>
    <property type="match status" value="1"/>
</dbReference>
<dbReference type="AlphaFoldDB" id="A0A100XI10"/>
<dbReference type="GO" id="GO:0005576">
    <property type="term" value="C:extracellular region"/>
    <property type="evidence" value="ECO:0007669"/>
    <property type="project" value="TreeGrafter"/>
</dbReference>
<comment type="caution">
    <text evidence="4">The sequence shown here is derived from an EMBL/GenBank/DDBJ whole genome shotgun (WGS) entry which is preliminary data.</text>
</comment>
<name>A0A100XI10_MYCTH</name>
<evidence type="ECO:0000256" key="1">
    <source>
        <dbReference type="SAM" id="MobiDB-lite"/>
    </source>
</evidence>
<reference evidence="4 5" key="1">
    <citation type="journal article" date="2016" name="Genome Announc.">
        <title>Draft Genome Sequences of Five Rapidly Growing Mycobacterium Species, M. thermoresistibile, M. fortuitum subsp. acetamidolyticum, M. canariasense, M. brisbanense, and M. novocastrense.</title>
        <authorList>
            <person name="Katahira K."/>
            <person name="Ogura Y."/>
            <person name="Gotoh Y."/>
            <person name="Hayashi T."/>
        </authorList>
    </citation>
    <scope>NUCLEOTIDE SEQUENCE [LARGE SCALE GENOMIC DNA]</scope>
    <source>
        <strain evidence="4 5">JCM6362</strain>
    </source>
</reference>
<protein>
    <submittedName>
        <fullName evidence="4">Virulence factor Mce family protein</fullName>
    </submittedName>
</protein>
<dbReference type="Pfam" id="PF02470">
    <property type="entry name" value="MlaD"/>
    <property type="match status" value="1"/>
</dbReference>
<dbReference type="EMBL" id="BCTB01000050">
    <property type="protein sequence ID" value="GAT17029.1"/>
    <property type="molecule type" value="Genomic_DNA"/>
</dbReference>
<dbReference type="InterPro" id="IPR003399">
    <property type="entry name" value="Mce/MlaD"/>
</dbReference>
<dbReference type="InterPro" id="IPR052336">
    <property type="entry name" value="MlaD_Phospholipid_Transporter"/>
</dbReference>
<dbReference type="GO" id="GO:0051701">
    <property type="term" value="P:biological process involved in interaction with host"/>
    <property type="evidence" value="ECO:0007669"/>
    <property type="project" value="TreeGrafter"/>
</dbReference>
<feature type="domain" description="Mammalian cell entry C-terminal" evidence="3">
    <location>
        <begin position="107"/>
        <end position="327"/>
    </location>
</feature>
<dbReference type="Pfam" id="PF11887">
    <property type="entry name" value="Mce4_CUP1"/>
    <property type="match status" value="1"/>
</dbReference>
<organism evidence="4 5">
    <name type="scientific">Mycolicibacterium thermoresistibile</name>
    <name type="common">Mycobacterium thermoresistibile</name>
    <dbReference type="NCBI Taxonomy" id="1797"/>
    <lineage>
        <taxon>Bacteria</taxon>
        <taxon>Bacillati</taxon>
        <taxon>Actinomycetota</taxon>
        <taxon>Actinomycetes</taxon>
        <taxon>Mycobacteriales</taxon>
        <taxon>Mycobacteriaceae</taxon>
        <taxon>Mycolicibacterium</taxon>
    </lineage>
</organism>
<gene>
    <name evidence="4" type="ORF">RMCT_3998</name>
</gene>
<dbReference type="PANTHER" id="PTHR33371">
    <property type="entry name" value="INTERMEMBRANE PHOSPHOLIPID TRANSPORT SYSTEM BINDING PROTEIN MLAD-RELATED"/>
    <property type="match status" value="1"/>
</dbReference>
<dbReference type="Proteomes" id="UP000069654">
    <property type="component" value="Unassembled WGS sequence"/>
</dbReference>